<dbReference type="SUPFAM" id="SSF56954">
    <property type="entry name" value="Outer membrane efflux proteins (OEP)"/>
    <property type="match status" value="1"/>
</dbReference>
<name>A0A858Q815_9GAMM</name>
<organism evidence="3 4">
    <name type="scientific">Methylococcus geothermalis</name>
    <dbReference type="NCBI Taxonomy" id="2681310"/>
    <lineage>
        <taxon>Bacteria</taxon>
        <taxon>Pseudomonadati</taxon>
        <taxon>Pseudomonadota</taxon>
        <taxon>Gammaproteobacteria</taxon>
        <taxon>Methylococcales</taxon>
        <taxon>Methylococcaceae</taxon>
        <taxon>Methylococcus</taxon>
    </lineage>
</organism>
<evidence type="ECO:0000256" key="1">
    <source>
        <dbReference type="ARBA" id="ARBA00007613"/>
    </source>
</evidence>
<dbReference type="Proteomes" id="UP000503004">
    <property type="component" value="Chromosome"/>
</dbReference>
<comment type="similarity">
    <text evidence="1">Belongs to the outer membrane factor (OMF) (TC 1.B.17) family.</text>
</comment>
<sequence length="426" mass="47170">MFSLHPSYRRPDFAVLLTVCLTAPAQAGPLSLEQALNQALAGNPGLAEIKARADALASVPPQAGSLPDPFLSFGALNVPTNDFSLNQDQMTMMEVAVSQQLPFPGKLGLAERAAQQEAIGAAKDADEARLRLARDIRLSWWALFYYDRTLGILAESRDWMAKLADIADQRYRLGQAEQSDSLLARLELTKLRDKTLELINMRHGEAARLNVLLDRSSDSTLELPSEAAFSFPELSAEPALLDQAQAQRPLLAQKQAAIEAAQNRLDLAKKEYLPDLNLGFGYAFRQNAPNGEFRSDFANFRLSINLPLYAATKQSKQVDQRQSELMRERYALHDAERSVQADVTTALAAYHHAHERLSLFEKELLPQARGTLDSLTASYRVGKIAFADVLRAQLSVFDYQVQYWNALTTSQQALARLAAALGKETL</sequence>
<dbReference type="RefSeq" id="WP_169603249.1">
    <property type="nucleotide sequence ID" value="NZ_CP046565.1"/>
</dbReference>
<dbReference type="Gene3D" id="1.20.1600.10">
    <property type="entry name" value="Outer membrane efflux proteins (OEP)"/>
    <property type="match status" value="1"/>
</dbReference>
<dbReference type="PANTHER" id="PTHR30203">
    <property type="entry name" value="OUTER MEMBRANE CATION EFFLUX PROTEIN"/>
    <property type="match status" value="1"/>
</dbReference>
<dbReference type="InterPro" id="IPR010131">
    <property type="entry name" value="MdtP/NodT-like"/>
</dbReference>
<proteinExistence type="inferred from homology"/>
<dbReference type="KEGG" id="metu:GNH96_08280"/>
<dbReference type="Pfam" id="PF02321">
    <property type="entry name" value="OEP"/>
    <property type="match status" value="1"/>
</dbReference>
<dbReference type="PANTHER" id="PTHR30203:SF24">
    <property type="entry name" value="BLR4935 PROTEIN"/>
    <property type="match status" value="1"/>
</dbReference>
<dbReference type="GO" id="GO:0015562">
    <property type="term" value="F:efflux transmembrane transporter activity"/>
    <property type="evidence" value="ECO:0007669"/>
    <property type="project" value="InterPro"/>
</dbReference>
<reference evidence="4" key="1">
    <citation type="submission" date="2019-12" db="EMBL/GenBank/DDBJ databases">
        <authorList>
            <person name="Awala S.I."/>
            <person name="Rhee S.K."/>
        </authorList>
    </citation>
    <scope>NUCLEOTIDE SEQUENCE [LARGE SCALE GENOMIC DNA]</scope>
    <source>
        <strain evidence="4">IM1</strain>
    </source>
</reference>
<evidence type="ECO:0000313" key="4">
    <source>
        <dbReference type="Proteomes" id="UP000503004"/>
    </source>
</evidence>
<feature type="chain" id="PRO_5032723278" evidence="2">
    <location>
        <begin position="28"/>
        <end position="426"/>
    </location>
</feature>
<protein>
    <submittedName>
        <fullName evidence="3">TolC family protein</fullName>
    </submittedName>
</protein>
<gene>
    <name evidence="3" type="ORF">GNH96_08280</name>
</gene>
<dbReference type="EMBL" id="CP046565">
    <property type="protein sequence ID" value="QJD29967.1"/>
    <property type="molecule type" value="Genomic_DNA"/>
</dbReference>
<keyword evidence="4" id="KW-1185">Reference proteome</keyword>
<evidence type="ECO:0000256" key="2">
    <source>
        <dbReference type="SAM" id="SignalP"/>
    </source>
</evidence>
<dbReference type="AlphaFoldDB" id="A0A858Q815"/>
<evidence type="ECO:0000313" key="3">
    <source>
        <dbReference type="EMBL" id="QJD29967.1"/>
    </source>
</evidence>
<feature type="signal peptide" evidence="2">
    <location>
        <begin position="1"/>
        <end position="27"/>
    </location>
</feature>
<accession>A0A858Q815</accession>
<keyword evidence="2" id="KW-0732">Signal</keyword>
<dbReference type="InterPro" id="IPR003423">
    <property type="entry name" value="OMP_efflux"/>
</dbReference>